<feature type="transmembrane region" description="Helical" evidence="1">
    <location>
        <begin position="410"/>
        <end position="432"/>
    </location>
</feature>
<name>A0ABS4CKA6_9ENTE</name>
<feature type="transmembrane region" description="Helical" evidence="1">
    <location>
        <begin position="189"/>
        <end position="216"/>
    </location>
</feature>
<feature type="transmembrane region" description="Helical" evidence="1">
    <location>
        <begin position="109"/>
        <end position="129"/>
    </location>
</feature>
<evidence type="ECO:0000313" key="2">
    <source>
        <dbReference type="EMBL" id="MBP1047039.1"/>
    </source>
</evidence>
<comment type="caution">
    <text evidence="2">The sequence shown here is derived from an EMBL/GenBank/DDBJ whole genome shotgun (WGS) entry which is preliminary data.</text>
</comment>
<feature type="transmembrane region" description="Helical" evidence="1">
    <location>
        <begin position="354"/>
        <end position="373"/>
    </location>
</feature>
<evidence type="ECO:0000313" key="3">
    <source>
        <dbReference type="Proteomes" id="UP000673375"/>
    </source>
</evidence>
<feature type="transmembrane region" description="Helical" evidence="1">
    <location>
        <begin position="135"/>
        <end position="152"/>
    </location>
</feature>
<keyword evidence="1" id="KW-1133">Transmembrane helix</keyword>
<accession>A0ABS4CKA6</accession>
<dbReference type="Proteomes" id="UP000673375">
    <property type="component" value="Unassembled WGS sequence"/>
</dbReference>
<feature type="transmembrane region" description="Helical" evidence="1">
    <location>
        <begin position="322"/>
        <end position="342"/>
    </location>
</feature>
<keyword evidence="1" id="KW-0812">Transmembrane</keyword>
<feature type="transmembrane region" description="Helical" evidence="1">
    <location>
        <begin position="291"/>
        <end position="310"/>
    </location>
</feature>
<dbReference type="InterPro" id="IPR018580">
    <property type="entry name" value="Uncharacterised_YfhO"/>
</dbReference>
<sequence>MKNKVQQFIKENWPYMAASFFIPFFIMVLVYLSIGIYPGSSRSVLASDAFSQFSNFHASFNNVLHGKQSIFYTWNASLGLNYLSLISYYLGGLFTPIVFFFSNQNIPDALYLITLLKIGSAGLSFWFFASHTFKINKWAHVTLSVPYALMSFATAHSELIMWLDAFVYLPLVVWGIHRLMDERKPTMLFVSYLLLFITNFYMGFMIGIFSVLYFIARMLTNWKRYNKTILPYGITSLLAGGASMIIILPTLFDLQSNGETLSEVTKFKTEATAFWDILMKNMVGVYDTTKYGSIPFIYVGLLPLLFAIFYFTTRQVPLKNKLLFGSLFAVLIASFYIVPLNLFWHGMHAPNMFLFRYSFLFSFLVVLLAGYGWEKFKTDDLGILSGTGILLIAFFALAEGSKAAGSYDYISITSFIITVLFLILYLAGISFYQLKKVPGRYLTVLLLILVSAEATINTSAMINGVLEDWNYASRSLYSDPYPDIKKLVDQTKEENDTFYRLENLDPVSSNDSINYGYSGVSLFSSIRNRNSSTYLDSLGFRSRGTSLNIRYPNNTLLMDALVGIKYNLAENDPLKFGFAPKGESGSLTLYENSYALPLGFLTDESIYDVEQPENDNLGSQTELFNHLAQQQLDYFTFYTPTIIGQQNVKIEENANSVTYREVQGEVAKEITWNVTVPAHTQAYLSLFPTDFGQLESSSATITVNGISQKSQINITGQYYNIGYYEEPTTVTFSVSFYGTEAVSFADPKVVGLDLQAYESAVTAIKDNGVDLTASGRKATGTVTAEKDQVVLTTIPYDKGWSAYVDGKKVDVTPFKDAFVSFPVSEGEHEIKLVYLPEGFKIGATLFVLCIGGFVLFVRFTGKPQQQEPKRKKRRKQTTS</sequence>
<feature type="transmembrane region" description="Helical" evidence="1">
    <location>
        <begin position="228"/>
        <end position="252"/>
    </location>
</feature>
<proteinExistence type="predicted"/>
<feature type="transmembrane region" description="Helical" evidence="1">
    <location>
        <begin position="444"/>
        <end position="466"/>
    </location>
</feature>
<dbReference type="PANTHER" id="PTHR38454:SF1">
    <property type="entry name" value="INTEGRAL MEMBRANE PROTEIN"/>
    <property type="match status" value="1"/>
</dbReference>
<feature type="transmembrane region" description="Helical" evidence="1">
    <location>
        <begin position="380"/>
        <end position="398"/>
    </location>
</feature>
<dbReference type="RefSeq" id="WP_209557830.1">
    <property type="nucleotide sequence ID" value="NZ_JAEDXU010000006.1"/>
</dbReference>
<gene>
    <name evidence="2" type="ORF">I6N96_12230</name>
</gene>
<dbReference type="EMBL" id="JAEDXU010000006">
    <property type="protein sequence ID" value="MBP1047039.1"/>
    <property type="molecule type" value="Genomic_DNA"/>
</dbReference>
<feature type="transmembrane region" description="Helical" evidence="1">
    <location>
        <begin position="12"/>
        <end position="34"/>
    </location>
</feature>
<dbReference type="Pfam" id="PF09586">
    <property type="entry name" value="YfhO"/>
    <property type="match status" value="1"/>
</dbReference>
<keyword evidence="1" id="KW-0472">Membrane</keyword>
<feature type="transmembrane region" description="Helical" evidence="1">
    <location>
        <begin position="82"/>
        <end position="102"/>
    </location>
</feature>
<keyword evidence="3" id="KW-1185">Reference proteome</keyword>
<feature type="transmembrane region" description="Helical" evidence="1">
    <location>
        <begin position="841"/>
        <end position="861"/>
    </location>
</feature>
<evidence type="ECO:0000256" key="1">
    <source>
        <dbReference type="SAM" id="Phobius"/>
    </source>
</evidence>
<reference evidence="2 3" key="1">
    <citation type="submission" date="2020-12" db="EMBL/GenBank/DDBJ databases">
        <title>Vagococcus allomyrinae sp. nov. and Enterococcus lavae sp. nov., isolated from the larvae of Allomyrina dichotoma.</title>
        <authorList>
            <person name="Lee S.D."/>
        </authorList>
    </citation>
    <scope>NUCLEOTIDE SEQUENCE [LARGE SCALE GENOMIC DNA]</scope>
    <source>
        <strain evidence="2 3">BWM-S5</strain>
    </source>
</reference>
<dbReference type="PANTHER" id="PTHR38454">
    <property type="entry name" value="INTEGRAL MEMBRANE PROTEIN-RELATED"/>
    <property type="match status" value="1"/>
</dbReference>
<organism evidence="2 3">
    <name type="scientific">Enterococcus larvae</name>
    <dbReference type="NCBI Taxonomy" id="2794352"/>
    <lineage>
        <taxon>Bacteria</taxon>
        <taxon>Bacillati</taxon>
        <taxon>Bacillota</taxon>
        <taxon>Bacilli</taxon>
        <taxon>Lactobacillales</taxon>
        <taxon>Enterococcaceae</taxon>
        <taxon>Enterococcus</taxon>
    </lineage>
</organism>
<protein>
    <submittedName>
        <fullName evidence="2">YfhO family protein</fullName>
    </submittedName>
</protein>